<comment type="caution">
    <text evidence="1">The sequence shown here is derived from an EMBL/GenBank/DDBJ whole genome shotgun (WGS) entry which is preliminary data.</text>
</comment>
<protein>
    <submittedName>
        <fullName evidence="1">Uncharacterized protein</fullName>
    </submittedName>
</protein>
<accession>A0A4Y2TDW3</accession>
<dbReference type="Proteomes" id="UP000499080">
    <property type="component" value="Unassembled WGS sequence"/>
</dbReference>
<reference evidence="1 2" key="1">
    <citation type="journal article" date="2019" name="Sci. Rep.">
        <title>Orb-weaving spider Araneus ventricosus genome elucidates the spidroin gene catalogue.</title>
        <authorList>
            <person name="Kono N."/>
            <person name="Nakamura H."/>
            <person name="Ohtoshi R."/>
            <person name="Moran D.A.P."/>
            <person name="Shinohara A."/>
            <person name="Yoshida Y."/>
            <person name="Fujiwara M."/>
            <person name="Mori M."/>
            <person name="Tomita M."/>
            <person name="Arakawa K."/>
        </authorList>
    </citation>
    <scope>NUCLEOTIDE SEQUENCE [LARGE SCALE GENOMIC DNA]</scope>
</reference>
<proteinExistence type="predicted"/>
<keyword evidence="2" id="KW-1185">Reference proteome</keyword>
<evidence type="ECO:0000313" key="1">
    <source>
        <dbReference type="EMBL" id="GBN97285.1"/>
    </source>
</evidence>
<dbReference type="AlphaFoldDB" id="A0A4Y2TDW3"/>
<name>A0A4Y2TDW3_ARAVE</name>
<sequence length="128" mass="14410">MTWRHAILSIAPIRLVGHPRPASASEVDCMTKPQKKHKSDIYYRPITCISFGNPSDRGTTHYWLGCDSTPHHYCTNQGNENMLTHKATSEPKLEVPPTGTIHLIRTVIVAPRLLPHRTHRVFVPNGAK</sequence>
<dbReference type="EMBL" id="BGPR01027086">
    <property type="protein sequence ID" value="GBN97285.1"/>
    <property type="molecule type" value="Genomic_DNA"/>
</dbReference>
<gene>
    <name evidence="1" type="ORF">AVEN_231132_1</name>
</gene>
<evidence type="ECO:0000313" key="2">
    <source>
        <dbReference type="Proteomes" id="UP000499080"/>
    </source>
</evidence>
<organism evidence="1 2">
    <name type="scientific">Araneus ventricosus</name>
    <name type="common">Orbweaver spider</name>
    <name type="synonym">Epeira ventricosa</name>
    <dbReference type="NCBI Taxonomy" id="182803"/>
    <lineage>
        <taxon>Eukaryota</taxon>
        <taxon>Metazoa</taxon>
        <taxon>Ecdysozoa</taxon>
        <taxon>Arthropoda</taxon>
        <taxon>Chelicerata</taxon>
        <taxon>Arachnida</taxon>
        <taxon>Araneae</taxon>
        <taxon>Araneomorphae</taxon>
        <taxon>Entelegynae</taxon>
        <taxon>Araneoidea</taxon>
        <taxon>Araneidae</taxon>
        <taxon>Araneus</taxon>
    </lineage>
</organism>